<gene>
    <name evidence="1" type="ORF">V1517DRAFT_295950</name>
</gene>
<proteinExistence type="predicted"/>
<evidence type="ECO:0000313" key="1">
    <source>
        <dbReference type="EMBL" id="KAK9320162.1"/>
    </source>
</evidence>
<accession>A0ACC3TG91</accession>
<comment type="caution">
    <text evidence="1">The sequence shown here is derived from an EMBL/GenBank/DDBJ whole genome shotgun (WGS) entry which is preliminary data.</text>
</comment>
<organism evidence="1 2">
    <name type="scientific">Lipomyces orientalis</name>
    <dbReference type="NCBI Taxonomy" id="1233043"/>
    <lineage>
        <taxon>Eukaryota</taxon>
        <taxon>Fungi</taxon>
        <taxon>Dikarya</taxon>
        <taxon>Ascomycota</taxon>
        <taxon>Saccharomycotina</taxon>
        <taxon>Lipomycetes</taxon>
        <taxon>Lipomycetales</taxon>
        <taxon>Lipomycetaceae</taxon>
        <taxon>Lipomyces</taxon>
    </lineage>
</organism>
<name>A0ACC3TG91_9ASCO</name>
<reference evidence="2" key="1">
    <citation type="journal article" date="2024" name="Front. Bioeng. Biotechnol.">
        <title>Genome-scale model development and genomic sequencing of the oleaginous clade Lipomyces.</title>
        <authorList>
            <person name="Czajka J.J."/>
            <person name="Han Y."/>
            <person name="Kim J."/>
            <person name="Mondo S.J."/>
            <person name="Hofstad B.A."/>
            <person name="Robles A."/>
            <person name="Haridas S."/>
            <person name="Riley R."/>
            <person name="LaButti K."/>
            <person name="Pangilinan J."/>
            <person name="Andreopoulos W."/>
            <person name="Lipzen A."/>
            <person name="Yan J."/>
            <person name="Wang M."/>
            <person name="Ng V."/>
            <person name="Grigoriev I.V."/>
            <person name="Spatafora J.W."/>
            <person name="Magnuson J.K."/>
            <person name="Baker S.E."/>
            <person name="Pomraning K.R."/>
        </authorList>
    </citation>
    <scope>NUCLEOTIDE SEQUENCE [LARGE SCALE GENOMIC DNA]</scope>
    <source>
        <strain evidence="2">CBS 10300</strain>
    </source>
</reference>
<sequence>MEKQETHRKTSDARRLIKYQKKGHKLSTQETELIEKYRDKERIRQQRFRKTRKLAFPPRKRGRKPSTKSQKTVATIDSVHLPGKIEGCYQEDLSHQSVASSVDMLINGYRGICFVPIDSRILAAHVNNPLTVNSQRHHEEDWSRTSGLSTLPESVRSDVAMPVLPWFTYGQLNVSSPCIYPATPTSLSVPGVDSLACSGTSPTPSCTSSSSIGTSPFLTVSSLQSPESSAFISPVGMSEECQVGLNEHASTSATSAYVPNLIMGFLPDGERNNSTTPPRNYGAITEPPPRSALQGVLSHSLQASPTLHRRVLLPRHVRQLRGLFQSWSAADKDHAFAEMIAFVKRVVEEVVDEVSLRSTSSSTTINNDDEGPYAADQILESQANGEIHDIWYEFTNSELKC</sequence>
<dbReference type="Proteomes" id="UP001489719">
    <property type="component" value="Unassembled WGS sequence"/>
</dbReference>
<protein>
    <submittedName>
        <fullName evidence="1">Uncharacterized protein</fullName>
    </submittedName>
</protein>
<keyword evidence="2" id="KW-1185">Reference proteome</keyword>
<evidence type="ECO:0000313" key="2">
    <source>
        <dbReference type="Proteomes" id="UP001489719"/>
    </source>
</evidence>
<dbReference type="EMBL" id="MU970142">
    <property type="protein sequence ID" value="KAK9320162.1"/>
    <property type="molecule type" value="Genomic_DNA"/>
</dbReference>